<evidence type="ECO:0000259" key="1">
    <source>
        <dbReference type="PROSITE" id="PS50822"/>
    </source>
</evidence>
<dbReference type="AlphaFoldDB" id="A0A6A6UUF0"/>
<protein>
    <recommendedName>
        <fullName evidence="1">Piwi domain-containing protein</fullName>
    </recommendedName>
</protein>
<dbReference type="Pfam" id="PF02171">
    <property type="entry name" value="Piwi"/>
    <property type="match status" value="1"/>
</dbReference>
<dbReference type="Gene3D" id="3.30.420.10">
    <property type="entry name" value="Ribonuclease H-like superfamily/Ribonuclease H"/>
    <property type="match status" value="1"/>
</dbReference>
<keyword evidence="3" id="KW-1185">Reference proteome</keyword>
<organism evidence="2 3">
    <name type="scientific">Sporormia fimetaria CBS 119925</name>
    <dbReference type="NCBI Taxonomy" id="1340428"/>
    <lineage>
        <taxon>Eukaryota</taxon>
        <taxon>Fungi</taxon>
        <taxon>Dikarya</taxon>
        <taxon>Ascomycota</taxon>
        <taxon>Pezizomycotina</taxon>
        <taxon>Dothideomycetes</taxon>
        <taxon>Pleosporomycetidae</taxon>
        <taxon>Pleosporales</taxon>
        <taxon>Sporormiaceae</taxon>
        <taxon>Sporormia</taxon>
    </lineage>
</organism>
<dbReference type="SUPFAM" id="SSF53098">
    <property type="entry name" value="Ribonuclease H-like"/>
    <property type="match status" value="1"/>
</dbReference>
<dbReference type="EMBL" id="MU006620">
    <property type="protein sequence ID" value="KAF2741908.1"/>
    <property type="molecule type" value="Genomic_DNA"/>
</dbReference>
<dbReference type="InterPro" id="IPR012337">
    <property type="entry name" value="RNaseH-like_sf"/>
</dbReference>
<accession>A0A6A6UUF0</accession>
<dbReference type="SMART" id="SM00950">
    <property type="entry name" value="Piwi"/>
    <property type="match status" value="1"/>
</dbReference>
<dbReference type="OrthoDB" id="3800893at2759"/>
<dbReference type="InterPro" id="IPR036397">
    <property type="entry name" value="RNaseH_sf"/>
</dbReference>
<evidence type="ECO:0000313" key="2">
    <source>
        <dbReference type="EMBL" id="KAF2741908.1"/>
    </source>
</evidence>
<dbReference type="GO" id="GO:0003676">
    <property type="term" value="F:nucleic acid binding"/>
    <property type="evidence" value="ECO:0007669"/>
    <property type="project" value="InterPro"/>
</dbReference>
<sequence>MRAVTVCTTEQSLKQLIQDESDSKYVPGNIQRKLVYMLGGLNFETDTFWAMSEQGANLGIGDVMVVGAHLYHHGYGALPHSPSVAGVVATHSPKATHFPGSVQLQKRTRTMEFMEDGKAQLKIVENTEIDGLKEMMKERFQLWKTSNAGPPSAVMFYRDAVNFGSGTEDHQETVLNEMTKIREAYKDVFDSDTSHIIYILIQRNARNGDLAAASLGQKETGEFFSGSTQKPNAYRYFIKFNDTALRSEVIQDLTNSLNKSSQLAAEVALALPVHFARKICQRMCDHFYFCQTRDIMHYPQNFCQTRDMMHYPQMVRNFTSQKRGDNEEVIILHIRSMLVGQDLVEKSLPQPTLDRPETKRDSNRMMLWHKKLDNLMFYL</sequence>
<dbReference type="Proteomes" id="UP000799440">
    <property type="component" value="Unassembled WGS sequence"/>
</dbReference>
<dbReference type="PROSITE" id="PS50822">
    <property type="entry name" value="PIWI"/>
    <property type="match status" value="1"/>
</dbReference>
<feature type="domain" description="Piwi" evidence="1">
    <location>
        <begin position="13"/>
        <end position="204"/>
    </location>
</feature>
<gene>
    <name evidence="2" type="ORF">M011DRAFT_313619</name>
</gene>
<proteinExistence type="predicted"/>
<dbReference type="InterPro" id="IPR003165">
    <property type="entry name" value="Piwi"/>
</dbReference>
<name>A0A6A6UUF0_9PLEO</name>
<reference evidence="2" key="1">
    <citation type="journal article" date="2020" name="Stud. Mycol.">
        <title>101 Dothideomycetes genomes: a test case for predicting lifestyles and emergence of pathogens.</title>
        <authorList>
            <person name="Haridas S."/>
            <person name="Albert R."/>
            <person name="Binder M."/>
            <person name="Bloem J."/>
            <person name="Labutti K."/>
            <person name="Salamov A."/>
            <person name="Andreopoulos B."/>
            <person name="Baker S."/>
            <person name="Barry K."/>
            <person name="Bills G."/>
            <person name="Bluhm B."/>
            <person name="Cannon C."/>
            <person name="Castanera R."/>
            <person name="Culley D."/>
            <person name="Daum C."/>
            <person name="Ezra D."/>
            <person name="Gonzalez J."/>
            <person name="Henrissat B."/>
            <person name="Kuo A."/>
            <person name="Liang C."/>
            <person name="Lipzen A."/>
            <person name="Lutzoni F."/>
            <person name="Magnuson J."/>
            <person name="Mondo S."/>
            <person name="Nolan M."/>
            <person name="Ohm R."/>
            <person name="Pangilinan J."/>
            <person name="Park H.-J."/>
            <person name="Ramirez L."/>
            <person name="Alfaro M."/>
            <person name="Sun H."/>
            <person name="Tritt A."/>
            <person name="Yoshinaga Y."/>
            <person name="Zwiers L.-H."/>
            <person name="Turgeon B."/>
            <person name="Goodwin S."/>
            <person name="Spatafora J."/>
            <person name="Crous P."/>
            <person name="Grigoriev I."/>
        </authorList>
    </citation>
    <scope>NUCLEOTIDE SEQUENCE</scope>
    <source>
        <strain evidence="2">CBS 119925</strain>
    </source>
</reference>
<evidence type="ECO:0000313" key="3">
    <source>
        <dbReference type="Proteomes" id="UP000799440"/>
    </source>
</evidence>